<dbReference type="Proteomes" id="UP001362999">
    <property type="component" value="Unassembled WGS sequence"/>
</dbReference>
<sequence length="216" mass="23425">MRNVVSLRRSPSNLKPSSTLHVTPADCTYLARLSSLEATTTLPHHTYAPTAAINVTSRRDPARYLHFHPSPRATRSPRHPLPHTAPATTFSLNPPTHTHSPPASPSTLVVTSPKPLSTHLKPRLARLAPCRRHVDITTASSPHTHNPFTTLSRTDTLHTTRLHPSRKYHPTPPESRHSAPRTVPISAAAHCHGLVIPTSTLLDLAQGTEGGASRSA</sequence>
<accession>A0AAW0BQE2</accession>
<feature type="compositionally biased region" description="Low complexity" evidence="1">
    <location>
        <begin position="149"/>
        <end position="159"/>
    </location>
</feature>
<evidence type="ECO:0000313" key="2">
    <source>
        <dbReference type="EMBL" id="KAK7027742.1"/>
    </source>
</evidence>
<evidence type="ECO:0000313" key="3">
    <source>
        <dbReference type="EMBL" id="KAK7027745.1"/>
    </source>
</evidence>
<evidence type="ECO:0000313" key="4">
    <source>
        <dbReference type="Proteomes" id="UP001362999"/>
    </source>
</evidence>
<evidence type="ECO:0000256" key="1">
    <source>
        <dbReference type="SAM" id="MobiDB-lite"/>
    </source>
</evidence>
<feature type="region of interest" description="Disordered" evidence="1">
    <location>
        <begin position="65"/>
        <end position="115"/>
    </location>
</feature>
<feature type="region of interest" description="Disordered" evidence="1">
    <location>
        <begin position="1"/>
        <end position="20"/>
    </location>
</feature>
<keyword evidence="4" id="KW-1185">Reference proteome</keyword>
<proteinExistence type="predicted"/>
<dbReference type="EMBL" id="JAWWNJ010000029">
    <property type="protein sequence ID" value="KAK7027745.1"/>
    <property type="molecule type" value="Genomic_DNA"/>
</dbReference>
<dbReference type="AlphaFoldDB" id="A0AAW0BQE2"/>
<name>A0AAW0BQE2_9AGAR</name>
<gene>
    <name evidence="2" type="ORF">R3P38DRAFT_3267847</name>
    <name evidence="3" type="ORF">R3P38DRAFT_3267849</name>
</gene>
<reference evidence="3 4" key="1">
    <citation type="journal article" date="2024" name="J Genomics">
        <title>Draft genome sequencing and assembly of Favolaschia claudopus CIRM-BRFM 2984 isolated from oak limbs.</title>
        <authorList>
            <person name="Navarro D."/>
            <person name="Drula E."/>
            <person name="Chaduli D."/>
            <person name="Cazenave R."/>
            <person name="Ahrendt S."/>
            <person name="Wang J."/>
            <person name="Lipzen A."/>
            <person name="Daum C."/>
            <person name="Barry K."/>
            <person name="Grigoriev I.V."/>
            <person name="Favel A."/>
            <person name="Rosso M.N."/>
            <person name="Martin F."/>
        </authorList>
    </citation>
    <scope>NUCLEOTIDE SEQUENCE [LARGE SCALE GENOMIC DNA]</scope>
    <source>
        <strain evidence="3 4">CIRM-BRFM 2984</strain>
    </source>
</reference>
<comment type="caution">
    <text evidence="3">The sequence shown here is derived from an EMBL/GenBank/DDBJ whole genome shotgun (WGS) entry which is preliminary data.</text>
</comment>
<dbReference type="EMBL" id="JAWWNJ010000029">
    <property type="protein sequence ID" value="KAK7027742.1"/>
    <property type="molecule type" value="Genomic_DNA"/>
</dbReference>
<protein>
    <submittedName>
        <fullName evidence="3">Uncharacterized protein</fullName>
    </submittedName>
</protein>
<feature type="compositionally biased region" description="Basic residues" evidence="1">
    <location>
        <begin position="160"/>
        <end position="169"/>
    </location>
</feature>
<feature type="compositionally biased region" description="Low complexity" evidence="1">
    <location>
        <begin position="94"/>
        <end position="107"/>
    </location>
</feature>
<feature type="compositionally biased region" description="Polar residues" evidence="1">
    <location>
        <begin position="137"/>
        <end position="148"/>
    </location>
</feature>
<organism evidence="3 4">
    <name type="scientific">Favolaschia claudopus</name>
    <dbReference type="NCBI Taxonomy" id="2862362"/>
    <lineage>
        <taxon>Eukaryota</taxon>
        <taxon>Fungi</taxon>
        <taxon>Dikarya</taxon>
        <taxon>Basidiomycota</taxon>
        <taxon>Agaricomycotina</taxon>
        <taxon>Agaricomycetes</taxon>
        <taxon>Agaricomycetidae</taxon>
        <taxon>Agaricales</taxon>
        <taxon>Marasmiineae</taxon>
        <taxon>Mycenaceae</taxon>
        <taxon>Favolaschia</taxon>
    </lineage>
</organism>
<feature type="region of interest" description="Disordered" evidence="1">
    <location>
        <begin position="137"/>
        <end position="180"/>
    </location>
</feature>
<feature type="compositionally biased region" description="Polar residues" evidence="1">
    <location>
        <begin position="9"/>
        <end position="20"/>
    </location>
</feature>